<accession>A0A2V4BVT3</accession>
<keyword evidence="2" id="KW-1185">Reference proteome</keyword>
<dbReference type="Proteomes" id="UP000247903">
    <property type="component" value="Unassembled WGS sequence"/>
</dbReference>
<comment type="caution">
    <text evidence="1">The sequence shown here is derived from an EMBL/GenBank/DDBJ whole genome shotgun (WGS) entry which is preliminary data.</text>
</comment>
<evidence type="ECO:0000313" key="1">
    <source>
        <dbReference type="EMBL" id="PXY42742.1"/>
    </source>
</evidence>
<reference evidence="1 2" key="1">
    <citation type="submission" date="2018-05" db="EMBL/GenBank/DDBJ databases">
        <title>Flavobacterium sp. strain IMCC34759, incomplete genome.</title>
        <authorList>
            <person name="Joung Y."/>
            <person name="Cho J."/>
        </authorList>
    </citation>
    <scope>NUCLEOTIDE SEQUENCE [LARGE SCALE GENOMIC DNA]</scope>
    <source>
        <strain evidence="1 2">IMCC34759</strain>
    </source>
</reference>
<dbReference type="EMBL" id="QJHK01000001">
    <property type="protein sequence ID" value="PXY42742.1"/>
    <property type="molecule type" value="Genomic_DNA"/>
</dbReference>
<gene>
    <name evidence="1" type="ORF">DMB65_01600</name>
</gene>
<dbReference type="AlphaFoldDB" id="A0A2V4BVT3"/>
<organism evidence="1 2">
    <name type="scientific">Flavobacterium cheongpyeongense</name>
    <dbReference type="NCBI Taxonomy" id="2212651"/>
    <lineage>
        <taxon>Bacteria</taxon>
        <taxon>Pseudomonadati</taxon>
        <taxon>Bacteroidota</taxon>
        <taxon>Flavobacteriia</taxon>
        <taxon>Flavobacteriales</taxon>
        <taxon>Flavobacteriaceae</taxon>
        <taxon>Flavobacterium</taxon>
    </lineage>
</organism>
<protein>
    <submittedName>
        <fullName evidence="1">Uncharacterized protein</fullName>
    </submittedName>
</protein>
<dbReference type="RefSeq" id="WP_110304918.1">
    <property type="nucleotide sequence ID" value="NZ_QJHK01000001.1"/>
</dbReference>
<evidence type="ECO:0000313" key="2">
    <source>
        <dbReference type="Proteomes" id="UP000247903"/>
    </source>
</evidence>
<sequence>MAIQSVYQNDVAETNVAVFFHLLKHEFTKYEELEEMIKNMAYEIAAGRIDKNPDIASELLHFNKENKSMLKDVMKYKLKLKK</sequence>
<name>A0A2V4BVT3_9FLAO</name>
<proteinExistence type="predicted"/>